<organism evidence="1 2">
    <name type="scientific">Blastochloris tepida</name>
    <dbReference type="NCBI Taxonomy" id="2233851"/>
    <lineage>
        <taxon>Bacteria</taxon>
        <taxon>Pseudomonadati</taxon>
        <taxon>Pseudomonadota</taxon>
        <taxon>Alphaproteobacteria</taxon>
        <taxon>Hyphomicrobiales</taxon>
        <taxon>Blastochloridaceae</taxon>
        <taxon>Blastochloris</taxon>
    </lineage>
</organism>
<dbReference type="EMBL" id="AP018907">
    <property type="protein sequence ID" value="BBF93892.1"/>
    <property type="molecule type" value="Genomic_DNA"/>
</dbReference>
<protein>
    <recommendedName>
        <fullName evidence="3">Flagellar protein FlgN</fullName>
    </recommendedName>
</protein>
<evidence type="ECO:0000313" key="1">
    <source>
        <dbReference type="EMBL" id="BBF93892.1"/>
    </source>
</evidence>
<reference evidence="1 2" key="1">
    <citation type="submission" date="2018-08" db="EMBL/GenBank/DDBJ databases">
        <title>Complete genome sequencing of Blastochloris tepida GI.</title>
        <authorList>
            <person name="Tsukatani Y."/>
            <person name="Mori H."/>
        </authorList>
    </citation>
    <scope>NUCLEOTIDE SEQUENCE [LARGE SCALE GENOMIC DNA]</scope>
    <source>
        <strain evidence="1 2">GI</strain>
    </source>
</reference>
<sequence length="166" mass="17862">MMDNTPRISGSQVSNTGAANTDAADIDATVAEAIELIDRLVEVLDEENRILGRGFPASLIGSTARKSELGGAFEQWVAAVRARRIDLAAADERLREAMVDRSRVLNAAVGENVERLQAALDASHRRLDAVMRAIREDMTQSAPYDAKGQVRIAPTAAPSLRAPLNV</sequence>
<accession>A0A348G2V9</accession>
<evidence type="ECO:0008006" key="3">
    <source>
        <dbReference type="Google" id="ProtNLM"/>
    </source>
</evidence>
<dbReference type="AlphaFoldDB" id="A0A348G2V9"/>
<proteinExistence type="predicted"/>
<name>A0A348G2V9_9HYPH</name>
<dbReference type="Proteomes" id="UP000266934">
    <property type="component" value="Chromosome"/>
</dbReference>
<dbReference type="KEGG" id="blag:BLTE_25770"/>
<dbReference type="RefSeq" id="WP_126401064.1">
    <property type="nucleotide sequence ID" value="NZ_AP018907.1"/>
</dbReference>
<dbReference type="OrthoDB" id="7676871at2"/>
<evidence type="ECO:0000313" key="2">
    <source>
        <dbReference type="Proteomes" id="UP000266934"/>
    </source>
</evidence>
<keyword evidence="2" id="KW-1185">Reference proteome</keyword>
<gene>
    <name evidence="1" type="ORF">BLTE_25770</name>
</gene>